<comment type="similarity">
    <text evidence="1 4">Belongs to the SEC15 family.</text>
</comment>
<dbReference type="InterPro" id="IPR048359">
    <property type="entry name" value="EXOC6_Sec15_N"/>
</dbReference>
<dbReference type="Gene3D" id="1.10.357.30">
    <property type="entry name" value="Exocyst complex subunit Sec15 C-terminal domain, N-terminal subdomain"/>
    <property type="match status" value="2"/>
</dbReference>
<dbReference type="GO" id="GO:0016020">
    <property type="term" value="C:membrane"/>
    <property type="evidence" value="ECO:0007669"/>
    <property type="project" value="TreeGrafter"/>
</dbReference>
<organism evidence="7 8">
    <name type="scientific">Microtus ochrogaster</name>
    <name type="common">Prairie vole</name>
    <dbReference type="NCBI Taxonomy" id="79684"/>
    <lineage>
        <taxon>Eukaryota</taxon>
        <taxon>Metazoa</taxon>
        <taxon>Chordata</taxon>
        <taxon>Craniata</taxon>
        <taxon>Vertebrata</taxon>
        <taxon>Euteleostomi</taxon>
        <taxon>Mammalia</taxon>
        <taxon>Eutheria</taxon>
        <taxon>Euarchontoglires</taxon>
        <taxon>Glires</taxon>
        <taxon>Rodentia</taxon>
        <taxon>Myomorpha</taxon>
        <taxon>Muroidea</taxon>
        <taxon>Cricetidae</taxon>
        <taxon>Arvicolinae</taxon>
        <taxon>Microtus</taxon>
    </lineage>
</organism>
<dbReference type="GO" id="GO:0006893">
    <property type="term" value="P:Golgi to plasma membrane transport"/>
    <property type="evidence" value="ECO:0007669"/>
    <property type="project" value="TreeGrafter"/>
</dbReference>
<feature type="domain" description="Exocyst complex subunit EXOC6/Sec15 C-terminal" evidence="5">
    <location>
        <begin position="454"/>
        <end position="646"/>
    </location>
</feature>
<dbReference type="InterPro" id="IPR007225">
    <property type="entry name" value="EXOC6/Sec15"/>
</dbReference>
<dbReference type="InterPro" id="IPR042045">
    <property type="entry name" value="EXOC6/Sec15_C_dom1"/>
</dbReference>
<evidence type="ECO:0000259" key="6">
    <source>
        <dbReference type="Pfam" id="PF20651"/>
    </source>
</evidence>
<name>A0A8J6H3W1_MICOH</name>
<evidence type="ECO:0000256" key="4">
    <source>
        <dbReference type="PIRNR" id="PIRNR025007"/>
    </source>
</evidence>
<dbReference type="Pfam" id="PF20651">
    <property type="entry name" value="EXOC6_Sec15_N"/>
    <property type="match status" value="1"/>
</dbReference>
<comment type="caution">
    <text evidence="7">The sequence shown here is derived from an EMBL/GenBank/DDBJ whole genome shotgun (WGS) entry which is preliminary data.</text>
</comment>
<evidence type="ECO:0000256" key="1">
    <source>
        <dbReference type="ARBA" id="ARBA00007944"/>
    </source>
</evidence>
<evidence type="ECO:0000256" key="2">
    <source>
        <dbReference type="ARBA" id="ARBA00022448"/>
    </source>
</evidence>
<evidence type="ECO:0000259" key="5">
    <source>
        <dbReference type="Pfam" id="PF04091"/>
    </source>
</evidence>
<sequence length="685" mass="78798">MAAAAGTSGACGIMLEEDTEQAYENVLAEIQSFELPIEATLRSVYDDQPNAHKKFMEKLDACIRSHDKEIEKMCNFHHQGFVDAITELLKVRAGAEKLKVQVTDTNRRFQDAGKEVIVQTEDIIRCRIQQRNIITVVEKLQLCLPVLEMYSKLKEQMSMKRYYSALQTMEQLETVYFPRVSQYRFCQLMIDTLPKLREDIKEISMSDLKDFLESIRKHSDKIGETAMKQAQQQKSFSVALQKQNHARFGKNMHANNDRILEEKNDIVLKHVLEEEAENDEEGDEETFENYYRKQRKKQARLVLQPQSSVHETVDGYRRYFTQIVGFFVVEDHILHVTQGLVTRAYTDELWNMALAKIIAVLRAHSSYCTDPDLVLELKNLIVIFADTLQGYGFPVNRLFDLLFEIRDQYNETLLKKWAGIFRDIFEEDNYSPIPIGSEEEYKVVISKFPFQDPDLEKLVQIIINTTHLEQACKYLEDFITNITNISQETVHTTRLYGLSTFKDARHAAEGEIYTKLNQKIDEFVQLADYDWTMAESDGRASGYLMDLINFLRSIFQVFTHLPTKTNTSDYAALSGKVAQTACMSACQHLSTSLMQMLLDSELKQISMGAVQQFNLDVIQCELFASSEPVPGFQGDTLQLAFIDLRQDSLAAEIEGTMRKELQLEEPESPDITYGCMASMFQDPTN</sequence>
<dbReference type="Pfam" id="PF04091">
    <property type="entry name" value="Sec15_C"/>
    <property type="match status" value="1"/>
</dbReference>
<keyword evidence="2 4" id="KW-0813">Transport</keyword>
<dbReference type="PIRSF" id="PIRSF025007">
    <property type="entry name" value="Sec15"/>
    <property type="match status" value="1"/>
</dbReference>
<comment type="function">
    <text evidence="4">Component of the exocyst complex involved in the docking of exocytic vesicles with fusion sites on the plasma membrane.</text>
</comment>
<proteinExistence type="inferred from homology"/>
<dbReference type="InterPro" id="IPR042044">
    <property type="entry name" value="EXOC6PINT-1/Sec15/Tip20_C_dom2"/>
</dbReference>
<protein>
    <recommendedName>
        <fullName evidence="4">Exocyst complex component</fullName>
    </recommendedName>
</protein>
<dbReference type="AlphaFoldDB" id="A0A8J6H3W1"/>
<dbReference type="GO" id="GO:0090522">
    <property type="term" value="P:vesicle tethering involved in exocytosis"/>
    <property type="evidence" value="ECO:0007669"/>
    <property type="project" value="UniProtKB-UniRule"/>
</dbReference>
<dbReference type="PANTHER" id="PTHR12702:SF2">
    <property type="entry name" value="EXOCYST COMPLEX COMPONENT 6"/>
    <property type="match status" value="1"/>
</dbReference>
<dbReference type="GO" id="GO:0000145">
    <property type="term" value="C:exocyst"/>
    <property type="evidence" value="ECO:0007669"/>
    <property type="project" value="UniProtKB-UniRule"/>
</dbReference>
<evidence type="ECO:0000313" key="7">
    <source>
        <dbReference type="EMBL" id="KAH0521329.1"/>
    </source>
</evidence>
<feature type="domain" description="Exocyst complex component EXOC6/Sec15 N-terminal" evidence="6">
    <location>
        <begin position="58"/>
        <end position="227"/>
    </location>
</feature>
<dbReference type="GO" id="GO:0006886">
    <property type="term" value="P:intracellular protein transport"/>
    <property type="evidence" value="ECO:0007669"/>
    <property type="project" value="InterPro"/>
</dbReference>
<dbReference type="InterPro" id="IPR046361">
    <property type="entry name" value="EXOC6/Sec15_C"/>
</dbReference>
<dbReference type="Gene3D" id="1.20.58.670">
    <property type="entry name" value="Dsl1p vesicle tethering complex, Tip20p subunit, domain D"/>
    <property type="match status" value="1"/>
</dbReference>
<gene>
    <name evidence="7" type="ORF">LTLLF_101150</name>
</gene>
<evidence type="ECO:0000256" key="3">
    <source>
        <dbReference type="ARBA" id="ARBA00022483"/>
    </source>
</evidence>
<dbReference type="EMBL" id="JAATJU010000100">
    <property type="protein sequence ID" value="KAH0521329.1"/>
    <property type="molecule type" value="Genomic_DNA"/>
</dbReference>
<evidence type="ECO:0000313" key="8">
    <source>
        <dbReference type="Proteomes" id="UP000710432"/>
    </source>
</evidence>
<reference evidence="7" key="1">
    <citation type="submission" date="2020-03" db="EMBL/GenBank/DDBJ databases">
        <title>Studies in the Genomics of Life Span.</title>
        <authorList>
            <person name="Glass D."/>
        </authorList>
    </citation>
    <scope>NUCLEOTIDE SEQUENCE</scope>
    <source>
        <strain evidence="7">LTLLF</strain>
        <tissue evidence="7">Muscle</tissue>
    </source>
</reference>
<dbReference type="Proteomes" id="UP000710432">
    <property type="component" value="Unassembled WGS sequence"/>
</dbReference>
<accession>A0A8J6H3W1</accession>
<dbReference type="FunFam" id="1.20.58.670:FF:000001">
    <property type="entry name" value="Exocyst complex component"/>
    <property type="match status" value="1"/>
</dbReference>
<keyword evidence="3 4" id="KW-0268">Exocytosis</keyword>
<dbReference type="PANTHER" id="PTHR12702">
    <property type="entry name" value="SEC15"/>
    <property type="match status" value="1"/>
</dbReference>